<evidence type="ECO:0000256" key="1">
    <source>
        <dbReference type="SAM" id="MobiDB-lite"/>
    </source>
</evidence>
<name>A0A9I9EET2_CUCME</name>
<reference evidence="2" key="1">
    <citation type="submission" date="2023-03" db="UniProtKB">
        <authorList>
            <consortium name="EnsemblPlants"/>
        </authorList>
    </citation>
    <scope>IDENTIFICATION</scope>
</reference>
<feature type="compositionally biased region" description="Basic and acidic residues" evidence="1">
    <location>
        <begin position="11"/>
        <end position="59"/>
    </location>
</feature>
<feature type="region of interest" description="Disordered" evidence="1">
    <location>
        <begin position="1"/>
        <end position="70"/>
    </location>
</feature>
<dbReference type="Gramene" id="MELO3C032535.2.1">
    <property type="protein sequence ID" value="MELO3C032535.2.1"/>
    <property type="gene ID" value="MELO3C032535.2"/>
</dbReference>
<dbReference type="AlphaFoldDB" id="A0A9I9EET2"/>
<evidence type="ECO:0000313" key="2">
    <source>
        <dbReference type="EnsemblPlants" id="MELO3C032535.2.1"/>
    </source>
</evidence>
<protein>
    <submittedName>
        <fullName evidence="2">Uncharacterized protein</fullName>
    </submittedName>
</protein>
<sequence>MGKTKSWKATSLREKAQQKHDRGFDFREQGGRREGSCERFRVMANKEDKQKVRARDLGRPRTTKTKRREN</sequence>
<organism evidence="2">
    <name type="scientific">Cucumis melo</name>
    <name type="common">Muskmelon</name>
    <dbReference type="NCBI Taxonomy" id="3656"/>
    <lineage>
        <taxon>Eukaryota</taxon>
        <taxon>Viridiplantae</taxon>
        <taxon>Streptophyta</taxon>
        <taxon>Embryophyta</taxon>
        <taxon>Tracheophyta</taxon>
        <taxon>Spermatophyta</taxon>
        <taxon>Magnoliopsida</taxon>
        <taxon>eudicotyledons</taxon>
        <taxon>Gunneridae</taxon>
        <taxon>Pentapetalae</taxon>
        <taxon>rosids</taxon>
        <taxon>fabids</taxon>
        <taxon>Cucurbitales</taxon>
        <taxon>Cucurbitaceae</taxon>
        <taxon>Benincaseae</taxon>
        <taxon>Cucumis</taxon>
    </lineage>
</organism>
<dbReference type="EnsemblPlants" id="MELO3C032535.2.1">
    <property type="protein sequence ID" value="MELO3C032535.2.1"/>
    <property type="gene ID" value="MELO3C032535.2"/>
</dbReference>
<accession>A0A9I9EET2</accession>
<proteinExistence type="predicted"/>
<feature type="compositionally biased region" description="Basic residues" evidence="1">
    <location>
        <begin position="61"/>
        <end position="70"/>
    </location>
</feature>